<keyword evidence="1" id="KW-0812">Transmembrane</keyword>
<evidence type="ECO:0008006" key="4">
    <source>
        <dbReference type="Google" id="ProtNLM"/>
    </source>
</evidence>
<sequence length="105" mass="11848">MSFILKLFLRMIDTIKQRTSSNTITSQPHNTLIYALVLETILPLTAFTLPTIGLTLGLALSNSDPTFNVLSFLFHSSHALFISIATVLFYLRYHQTPNQYISTKV</sequence>
<protein>
    <recommendedName>
        <fullName evidence="4">NADH dehydrogenase subunit 4</fullName>
    </recommendedName>
</protein>
<reference evidence="2" key="1">
    <citation type="submission" date="2023-10" db="EMBL/GenBank/DDBJ databases">
        <title>Genome assembly of Pristionchus species.</title>
        <authorList>
            <person name="Yoshida K."/>
            <person name="Sommer R.J."/>
        </authorList>
    </citation>
    <scope>NUCLEOTIDE SEQUENCE</scope>
    <source>
        <strain evidence="2">RS5133</strain>
    </source>
</reference>
<gene>
    <name evidence="2" type="ORF">PFISCL1PPCAC_16198</name>
</gene>
<evidence type="ECO:0000313" key="2">
    <source>
        <dbReference type="EMBL" id="GMT24901.1"/>
    </source>
</evidence>
<keyword evidence="3" id="KW-1185">Reference proteome</keyword>
<dbReference type="EMBL" id="BTSY01000004">
    <property type="protein sequence ID" value="GMT24901.1"/>
    <property type="molecule type" value="Genomic_DNA"/>
</dbReference>
<accession>A0AAV5VYJ0</accession>
<dbReference type="InterPro" id="IPR019422">
    <property type="entry name" value="7TM_GPCR_serpentine_rcpt_Srh"/>
</dbReference>
<proteinExistence type="predicted"/>
<comment type="caution">
    <text evidence="2">The sequence shown here is derived from an EMBL/GenBank/DDBJ whole genome shotgun (WGS) entry which is preliminary data.</text>
</comment>
<dbReference type="Pfam" id="PF10318">
    <property type="entry name" value="7TM_GPCR_Srh"/>
    <property type="match status" value="1"/>
</dbReference>
<organism evidence="2 3">
    <name type="scientific">Pristionchus fissidentatus</name>
    <dbReference type="NCBI Taxonomy" id="1538716"/>
    <lineage>
        <taxon>Eukaryota</taxon>
        <taxon>Metazoa</taxon>
        <taxon>Ecdysozoa</taxon>
        <taxon>Nematoda</taxon>
        <taxon>Chromadorea</taxon>
        <taxon>Rhabditida</taxon>
        <taxon>Rhabditina</taxon>
        <taxon>Diplogasteromorpha</taxon>
        <taxon>Diplogasteroidea</taxon>
        <taxon>Neodiplogasteridae</taxon>
        <taxon>Pristionchus</taxon>
    </lineage>
</organism>
<feature type="transmembrane region" description="Helical" evidence="1">
    <location>
        <begin position="72"/>
        <end position="91"/>
    </location>
</feature>
<feature type="non-terminal residue" evidence="2">
    <location>
        <position position="105"/>
    </location>
</feature>
<name>A0AAV5VYJ0_9BILA</name>
<evidence type="ECO:0000256" key="1">
    <source>
        <dbReference type="SAM" id="Phobius"/>
    </source>
</evidence>
<dbReference type="AlphaFoldDB" id="A0AAV5VYJ0"/>
<keyword evidence="1" id="KW-1133">Transmembrane helix</keyword>
<dbReference type="Proteomes" id="UP001432322">
    <property type="component" value="Unassembled WGS sequence"/>
</dbReference>
<keyword evidence="1" id="KW-0472">Membrane</keyword>
<evidence type="ECO:0000313" key="3">
    <source>
        <dbReference type="Proteomes" id="UP001432322"/>
    </source>
</evidence>
<feature type="transmembrane region" description="Helical" evidence="1">
    <location>
        <begin position="32"/>
        <end position="60"/>
    </location>
</feature>